<accession>A0A2Z2I0X8</accession>
<name>A0A2Z2I0X8_9EURY</name>
<dbReference type="OrthoDB" id="205088at2157"/>
<dbReference type="EMBL" id="CP019893">
    <property type="protein sequence ID" value="ARS91314.1"/>
    <property type="molecule type" value="Genomic_DNA"/>
</dbReference>
<dbReference type="Gene3D" id="3.40.50.12780">
    <property type="entry name" value="N-terminal domain of ligase-like"/>
    <property type="match status" value="1"/>
</dbReference>
<organism evidence="1 2">
    <name type="scientific">Natrarchaeobaculum aegyptiacum</name>
    <dbReference type="NCBI Taxonomy" id="745377"/>
    <lineage>
        <taxon>Archaea</taxon>
        <taxon>Methanobacteriati</taxon>
        <taxon>Methanobacteriota</taxon>
        <taxon>Stenosarchaea group</taxon>
        <taxon>Halobacteria</taxon>
        <taxon>Halobacteriales</taxon>
        <taxon>Natrialbaceae</taxon>
        <taxon>Natrarchaeobaculum</taxon>
    </lineage>
</organism>
<proteinExistence type="predicted"/>
<gene>
    <name evidence="1" type="ORF">B1756_17365</name>
</gene>
<dbReference type="AlphaFoldDB" id="A0A2Z2I0X8"/>
<dbReference type="SUPFAM" id="SSF56801">
    <property type="entry name" value="Acetyl-CoA synthetase-like"/>
    <property type="match status" value="1"/>
</dbReference>
<protein>
    <recommendedName>
        <fullName evidence="3">Acetyl-CoA synthetase</fullName>
    </recommendedName>
</protein>
<dbReference type="Proteomes" id="UP000250088">
    <property type="component" value="Chromosome"/>
</dbReference>
<dbReference type="GeneID" id="32895880"/>
<dbReference type="RefSeq" id="WP_086889681.1">
    <property type="nucleotide sequence ID" value="NZ_CP019893.1"/>
</dbReference>
<keyword evidence="2" id="KW-1185">Reference proteome</keyword>
<sequence length="246" mass="25997">MTATTVDELLTGDLEPDRTALVDATGRAFDHHWLCSTAWQSGNFLRHLGVRNGVTVGIVGEGPFALLAHLGSTLLEATTRFDPPSDLGEVENVRAFVAPVPVVESGAYELPRGTQRVGYGAKPEEAGVHHFDAGVWTENPAFPPLEVDPDTAYLTDGDRTLTHGEALEAARSVVDDYGIEAGDRVVVRDSLAAPGAVVAGVLVPLLVDGVIVLTGDDEVPDEHGAFAVATASAPEPTRIDPRTLEY</sequence>
<evidence type="ECO:0000313" key="2">
    <source>
        <dbReference type="Proteomes" id="UP000250088"/>
    </source>
</evidence>
<dbReference type="InterPro" id="IPR042099">
    <property type="entry name" value="ANL_N_sf"/>
</dbReference>
<evidence type="ECO:0008006" key="3">
    <source>
        <dbReference type="Google" id="ProtNLM"/>
    </source>
</evidence>
<dbReference type="KEGG" id="naj:B1756_17365"/>
<reference evidence="2" key="1">
    <citation type="submission" date="2017-02" db="EMBL/GenBank/DDBJ databases">
        <title>Natronthermophilus aegyptiacus gen. nov.,sp. nov., an aerobic, extremely halophilic alkalithermophilic archaeon isolated from the athalassohaline Wadi An Natrun, Egypt.</title>
        <authorList>
            <person name="Zhao B."/>
        </authorList>
    </citation>
    <scope>NUCLEOTIDE SEQUENCE [LARGE SCALE GENOMIC DNA]</scope>
    <source>
        <strain evidence="2">JW/NM-HA 15</strain>
    </source>
</reference>
<evidence type="ECO:0000313" key="1">
    <source>
        <dbReference type="EMBL" id="ARS91314.1"/>
    </source>
</evidence>